<evidence type="ECO:0000313" key="2">
    <source>
        <dbReference type="Proteomes" id="UP000032142"/>
    </source>
</evidence>
<dbReference type="EMBL" id="KN411060">
    <property type="protein sequence ID" value="KHG18642.1"/>
    <property type="molecule type" value="Genomic_DNA"/>
</dbReference>
<dbReference type="AlphaFoldDB" id="A0A0B0P163"/>
<gene>
    <name evidence="1" type="ORF">F383_24759</name>
</gene>
<sequence length="67" mass="7674">MICRRFVCGSRQHIVANSKAATVECWAGWVELFPTWSVWLEIPNHSGLGAMREFGVATRSESLIFFW</sequence>
<protein>
    <submittedName>
        <fullName evidence="1">Uncharacterized protein</fullName>
    </submittedName>
</protein>
<reference evidence="2" key="1">
    <citation type="submission" date="2014-09" db="EMBL/GenBank/DDBJ databases">
        <authorList>
            <person name="Mudge J."/>
            <person name="Ramaraj T."/>
            <person name="Lindquist I.E."/>
            <person name="Bharti A.K."/>
            <person name="Sundararajan A."/>
            <person name="Cameron C.T."/>
            <person name="Woodward J.E."/>
            <person name="May G.D."/>
            <person name="Brubaker C."/>
            <person name="Broadhvest J."/>
            <person name="Wilkins T.A."/>
        </authorList>
    </citation>
    <scope>NUCLEOTIDE SEQUENCE</scope>
    <source>
        <strain evidence="2">cv. AKA8401</strain>
    </source>
</reference>
<evidence type="ECO:0000313" key="1">
    <source>
        <dbReference type="EMBL" id="KHG18642.1"/>
    </source>
</evidence>
<keyword evidence="2" id="KW-1185">Reference proteome</keyword>
<organism evidence="1 2">
    <name type="scientific">Gossypium arboreum</name>
    <name type="common">Tree cotton</name>
    <name type="synonym">Gossypium nanking</name>
    <dbReference type="NCBI Taxonomy" id="29729"/>
    <lineage>
        <taxon>Eukaryota</taxon>
        <taxon>Viridiplantae</taxon>
        <taxon>Streptophyta</taxon>
        <taxon>Embryophyta</taxon>
        <taxon>Tracheophyta</taxon>
        <taxon>Spermatophyta</taxon>
        <taxon>Magnoliopsida</taxon>
        <taxon>eudicotyledons</taxon>
        <taxon>Gunneridae</taxon>
        <taxon>Pentapetalae</taxon>
        <taxon>rosids</taxon>
        <taxon>malvids</taxon>
        <taxon>Malvales</taxon>
        <taxon>Malvaceae</taxon>
        <taxon>Malvoideae</taxon>
        <taxon>Gossypium</taxon>
    </lineage>
</organism>
<dbReference type="Proteomes" id="UP000032142">
    <property type="component" value="Unassembled WGS sequence"/>
</dbReference>
<accession>A0A0B0P163</accession>
<proteinExistence type="predicted"/>
<name>A0A0B0P163_GOSAR</name>